<dbReference type="GO" id="GO:0003700">
    <property type="term" value="F:DNA-binding transcription factor activity"/>
    <property type="evidence" value="ECO:0007669"/>
    <property type="project" value="InterPro"/>
</dbReference>
<dbReference type="SMART" id="SM00347">
    <property type="entry name" value="HTH_MARR"/>
    <property type="match status" value="1"/>
</dbReference>
<reference evidence="3" key="1">
    <citation type="submission" date="2017-02" db="EMBL/GenBank/DDBJ databases">
        <title>Tessaracoccus aquaemaris sp. nov., isolated from the intestine of a Korean rockfish, Sebastes schlegelii, in a marine aquaculture pond.</title>
        <authorList>
            <person name="Tak E.J."/>
            <person name="Bae J.-W."/>
        </authorList>
    </citation>
    <scope>NUCLEOTIDE SEQUENCE [LARGE SCALE GENOMIC DNA]</scope>
    <source>
        <strain evidence="3">NSG39</strain>
    </source>
</reference>
<accession>A0A1Q2CTB6</accession>
<dbReference type="PANTHER" id="PTHR33164">
    <property type="entry name" value="TRANSCRIPTIONAL REGULATOR, MARR FAMILY"/>
    <property type="match status" value="1"/>
</dbReference>
<dbReference type="GO" id="GO:0006950">
    <property type="term" value="P:response to stress"/>
    <property type="evidence" value="ECO:0007669"/>
    <property type="project" value="TreeGrafter"/>
</dbReference>
<dbReference type="AlphaFoldDB" id="A0A1Q2CTB6"/>
<dbReference type="RefSeq" id="WP_077687662.1">
    <property type="nucleotide sequence ID" value="NZ_CP019606.1"/>
</dbReference>
<name>A0A1Q2CTB6_9ACTN</name>
<dbReference type="Gene3D" id="1.10.10.10">
    <property type="entry name" value="Winged helix-like DNA-binding domain superfamily/Winged helix DNA-binding domain"/>
    <property type="match status" value="1"/>
</dbReference>
<proteinExistence type="predicted"/>
<dbReference type="PANTHER" id="PTHR33164:SF43">
    <property type="entry name" value="HTH-TYPE TRANSCRIPTIONAL REPRESSOR YETL"/>
    <property type="match status" value="1"/>
</dbReference>
<organism evidence="2 3">
    <name type="scientific">Tessaracoccus aquimaris</name>
    <dbReference type="NCBI Taxonomy" id="1332264"/>
    <lineage>
        <taxon>Bacteria</taxon>
        <taxon>Bacillati</taxon>
        <taxon>Actinomycetota</taxon>
        <taxon>Actinomycetes</taxon>
        <taxon>Propionibacteriales</taxon>
        <taxon>Propionibacteriaceae</taxon>
        <taxon>Tessaracoccus</taxon>
    </lineage>
</organism>
<dbReference type="InterPro" id="IPR039422">
    <property type="entry name" value="MarR/SlyA-like"/>
</dbReference>
<evidence type="ECO:0000313" key="3">
    <source>
        <dbReference type="Proteomes" id="UP000188145"/>
    </source>
</evidence>
<dbReference type="SUPFAM" id="SSF46785">
    <property type="entry name" value="Winged helix' DNA-binding domain"/>
    <property type="match status" value="1"/>
</dbReference>
<dbReference type="Pfam" id="PF12802">
    <property type="entry name" value="MarR_2"/>
    <property type="match status" value="1"/>
</dbReference>
<dbReference type="InterPro" id="IPR036390">
    <property type="entry name" value="WH_DNA-bd_sf"/>
</dbReference>
<sequence>MTTENALAGRTVPGLVQRLARRNTATLARALEDAGMDDLPPAQALLLPVIGRDERAARVAERAGVARQTVAQAIAGLERSGYVERDEDPDDARAKLVHLTRRGREAIAVVRAAGVAEQRRWAKILGPERLADLREHLLDLLESD</sequence>
<dbReference type="PROSITE" id="PS50995">
    <property type="entry name" value="HTH_MARR_2"/>
    <property type="match status" value="1"/>
</dbReference>
<dbReference type="InterPro" id="IPR036388">
    <property type="entry name" value="WH-like_DNA-bd_sf"/>
</dbReference>
<dbReference type="KEGG" id="tes:BW730_13225"/>
<protein>
    <recommendedName>
        <fullName evidence="1">HTH marR-type domain-containing protein</fullName>
    </recommendedName>
</protein>
<dbReference type="Proteomes" id="UP000188145">
    <property type="component" value="Chromosome"/>
</dbReference>
<feature type="domain" description="HTH marR-type" evidence="1">
    <location>
        <begin position="12"/>
        <end position="142"/>
    </location>
</feature>
<dbReference type="InterPro" id="IPR000835">
    <property type="entry name" value="HTH_MarR-typ"/>
</dbReference>
<gene>
    <name evidence="2" type="ORF">BW730_13225</name>
</gene>
<dbReference type="EMBL" id="CP019606">
    <property type="protein sequence ID" value="AQP49369.1"/>
    <property type="molecule type" value="Genomic_DNA"/>
</dbReference>
<dbReference type="STRING" id="1332264.BW730_13225"/>
<dbReference type="OrthoDB" id="122135at2"/>
<evidence type="ECO:0000313" key="2">
    <source>
        <dbReference type="EMBL" id="AQP49369.1"/>
    </source>
</evidence>
<keyword evidence="3" id="KW-1185">Reference proteome</keyword>
<evidence type="ECO:0000259" key="1">
    <source>
        <dbReference type="PROSITE" id="PS50995"/>
    </source>
</evidence>